<gene>
    <name evidence="1" type="ORF">FNA67_13445</name>
</gene>
<proteinExistence type="predicted"/>
<accession>A0A5B9DQS2</accession>
<evidence type="ECO:0000313" key="2">
    <source>
        <dbReference type="Proteomes" id="UP000321062"/>
    </source>
</evidence>
<name>A0A5B9DQS2_9HYPH</name>
<sequence>MFKRTAIAFASIALLAAPAMASSSLTTDSFNKDHVISSLQERGVNVQDAERWGTFIRAFVKQADGTVKSELFQPNTLAPVTNLADVG</sequence>
<evidence type="ECO:0000313" key="1">
    <source>
        <dbReference type="EMBL" id="QEE21119.1"/>
    </source>
</evidence>
<protein>
    <submittedName>
        <fullName evidence="1">Uncharacterized protein</fullName>
    </submittedName>
</protein>
<dbReference type="KEGG" id="yti:FNA67_13445"/>
<dbReference type="Proteomes" id="UP000321062">
    <property type="component" value="Chromosome"/>
</dbReference>
<keyword evidence="2" id="KW-1185">Reference proteome</keyword>
<reference evidence="1 2" key="1">
    <citation type="journal article" date="2015" name="Int. J. Syst. Evol. Microbiol.">
        <title>Youhaiella tibetensis gen. nov., sp. nov., isolated from subsurface sediment.</title>
        <authorList>
            <person name="Wang Y.X."/>
            <person name="Huang F.Q."/>
            <person name="Nogi Y."/>
            <person name="Pang S.J."/>
            <person name="Wang P.K."/>
            <person name="Lv J."/>
        </authorList>
    </citation>
    <scope>NUCLEOTIDE SEQUENCE [LARGE SCALE GENOMIC DNA]</scope>
    <source>
        <strain evidence="2">fig4</strain>
    </source>
</reference>
<dbReference type="AlphaFoldDB" id="A0A5B9DQS2"/>
<dbReference type="EMBL" id="CP041690">
    <property type="protein sequence ID" value="QEE21119.1"/>
    <property type="molecule type" value="Genomic_DNA"/>
</dbReference>
<dbReference type="RefSeq" id="WP_049705646.1">
    <property type="nucleotide sequence ID" value="NZ_BMFM01000001.1"/>
</dbReference>
<dbReference type="OrthoDB" id="7951125at2"/>
<organism evidence="1 2">
    <name type="scientific">Paradevosia tibetensis</name>
    <dbReference type="NCBI Taxonomy" id="1447062"/>
    <lineage>
        <taxon>Bacteria</taxon>
        <taxon>Pseudomonadati</taxon>
        <taxon>Pseudomonadota</taxon>
        <taxon>Alphaproteobacteria</taxon>
        <taxon>Hyphomicrobiales</taxon>
        <taxon>Devosiaceae</taxon>
        <taxon>Paradevosia</taxon>
    </lineage>
</organism>